<feature type="domain" description="Glycosyltransferase 2-like" evidence="1">
    <location>
        <begin position="4"/>
        <end position="163"/>
    </location>
</feature>
<dbReference type="PANTHER" id="PTHR48090:SF7">
    <property type="entry name" value="RFBJ PROTEIN"/>
    <property type="match status" value="1"/>
</dbReference>
<dbReference type="EMBL" id="JAGQHS010000021">
    <property type="protein sequence ID" value="MCA9755347.1"/>
    <property type="molecule type" value="Genomic_DNA"/>
</dbReference>
<evidence type="ECO:0000313" key="2">
    <source>
        <dbReference type="EMBL" id="MCA9755347.1"/>
    </source>
</evidence>
<dbReference type="InterPro" id="IPR050256">
    <property type="entry name" value="Glycosyltransferase_2"/>
</dbReference>
<dbReference type="SUPFAM" id="SSF53448">
    <property type="entry name" value="Nucleotide-diphospho-sugar transferases"/>
    <property type="match status" value="1"/>
</dbReference>
<protein>
    <submittedName>
        <fullName evidence="2">Glycosyltransferase family 2 protein</fullName>
    </submittedName>
</protein>
<dbReference type="AlphaFoldDB" id="A0A956SCD3"/>
<name>A0A956SCD3_UNCEI</name>
<dbReference type="Pfam" id="PF00535">
    <property type="entry name" value="Glycos_transf_2"/>
    <property type="match status" value="1"/>
</dbReference>
<proteinExistence type="predicted"/>
<reference evidence="2" key="2">
    <citation type="journal article" date="2021" name="Microbiome">
        <title>Successional dynamics and alternative stable states in a saline activated sludge microbial community over 9 years.</title>
        <authorList>
            <person name="Wang Y."/>
            <person name="Ye J."/>
            <person name="Ju F."/>
            <person name="Liu L."/>
            <person name="Boyd J.A."/>
            <person name="Deng Y."/>
            <person name="Parks D.H."/>
            <person name="Jiang X."/>
            <person name="Yin X."/>
            <person name="Woodcroft B.J."/>
            <person name="Tyson G.W."/>
            <person name="Hugenholtz P."/>
            <person name="Polz M.F."/>
            <person name="Zhang T."/>
        </authorList>
    </citation>
    <scope>NUCLEOTIDE SEQUENCE</scope>
    <source>
        <strain evidence="2">HKST-UBA02</strain>
    </source>
</reference>
<comment type="caution">
    <text evidence="2">The sequence shown here is derived from an EMBL/GenBank/DDBJ whole genome shotgun (WGS) entry which is preliminary data.</text>
</comment>
<gene>
    <name evidence="2" type="ORF">KDA27_06050</name>
</gene>
<dbReference type="PANTHER" id="PTHR48090">
    <property type="entry name" value="UNDECAPRENYL-PHOSPHATE 4-DEOXY-4-FORMAMIDO-L-ARABINOSE TRANSFERASE-RELATED"/>
    <property type="match status" value="1"/>
</dbReference>
<organism evidence="2 3">
    <name type="scientific">Eiseniibacteriota bacterium</name>
    <dbReference type="NCBI Taxonomy" id="2212470"/>
    <lineage>
        <taxon>Bacteria</taxon>
        <taxon>Candidatus Eiseniibacteriota</taxon>
    </lineage>
</organism>
<dbReference type="CDD" id="cd04179">
    <property type="entry name" value="DPM_DPG-synthase_like"/>
    <property type="match status" value="1"/>
</dbReference>
<dbReference type="Proteomes" id="UP000739538">
    <property type="component" value="Unassembled WGS sequence"/>
</dbReference>
<evidence type="ECO:0000313" key="3">
    <source>
        <dbReference type="Proteomes" id="UP000739538"/>
    </source>
</evidence>
<dbReference type="Gene3D" id="3.90.550.10">
    <property type="entry name" value="Spore Coat Polysaccharide Biosynthesis Protein SpsA, Chain A"/>
    <property type="match status" value="1"/>
</dbReference>
<evidence type="ECO:0000259" key="1">
    <source>
        <dbReference type="Pfam" id="PF00535"/>
    </source>
</evidence>
<accession>A0A956SCD3</accession>
<sequence>MKLSVVIPVYNERDTLMDLVDRVLATPFEKEILIVDDYSTDGTRELLREYENPVVKKFYHEENRGKGAALRTAIRHATGDVVLIQDADLEYDPSEYGKLIEPIEQDLADVVYGSRFLGGPHRVLFYWHYLGNQLLTTLSNMTTNLNLTDMETCYKVFRREVIQSIPLKSNRFGFEPEVTAKIARRGYRVYETPISYHGRTYAEGKKIGWRDGVNAIWTIIRYHFGD</sequence>
<reference evidence="2" key="1">
    <citation type="submission" date="2020-04" db="EMBL/GenBank/DDBJ databases">
        <authorList>
            <person name="Zhang T."/>
        </authorList>
    </citation>
    <scope>NUCLEOTIDE SEQUENCE</scope>
    <source>
        <strain evidence="2">HKST-UBA02</strain>
    </source>
</reference>
<dbReference type="InterPro" id="IPR029044">
    <property type="entry name" value="Nucleotide-diphossugar_trans"/>
</dbReference>
<dbReference type="InterPro" id="IPR001173">
    <property type="entry name" value="Glyco_trans_2-like"/>
</dbReference>